<dbReference type="Proteomes" id="UP000635316">
    <property type="component" value="Unassembled WGS sequence"/>
</dbReference>
<dbReference type="EMBL" id="JAENGP010000001">
    <property type="protein sequence ID" value="MBK1779837.1"/>
    <property type="molecule type" value="Genomic_DNA"/>
</dbReference>
<keyword evidence="4" id="KW-1185">Reference proteome</keyword>
<accession>A0ABS1E8B0</accession>
<proteinExistence type="predicted"/>
<comment type="caution">
    <text evidence="3">The sequence shown here is derived from an EMBL/GenBank/DDBJ whole genome shotgun (WGS) entry which is preliminary data.</text>
</comment>
<name>A0ABS1E8B0_9BURK</name>
<gene>
    <name evidence="3" type="ORF">JHL22_01265</name>
</gene>
<feature type="region of interest" description="Disordered" evidence="1">
    <location>
        <begin position="279"/>
        <end position="332"/>
    </location>
</feature>
<sequence>MLTLFFFSSTIKSHPSRHGRTRQNKGFGSVEFLLIATPLLMLGMGSLEASYWYITRQASSLALLEAARAAATNHANPDTIEQAFEKALHPLFVPAGNYPDPAARMQAYFNRLKKKTGQAPWRIVIQSPSQADFIDFQRKDLLIAQQTGLPAIDNNYQYEQYLRTGTGNYSGNHIFQANTLQIELTYPYQALIPGISQLFKLLAGKQQNYGNQLMRQGILPIKQTLSISMQSHPVLWPAEAGGKVLYSHTLSGSGIGSQQVGNLPACTGLWCSPGTSQNTSAATLPGTTSPNPSQASVPPSQQVPASKETGNKKPATPEEPLPEEEISVDGQDPACDINLCCT</sequence>
<dbReference type="Pfam" id="PF07811">
    <property type="entry name" value="TadE"/>
    <property type="match status" value="1"/>
</dbReference>
<feature type="domain" description="TadE-like" evidence="2">
    <location>
        <begin position="26"/>
        <end position="68"/>
    </location>
</feature>
<feature type="compositionally biased region" description="Polar residues" evidence="1">
    <location>
        <begin position="279"/>
        <end position="304"/>
    </location>
</feature>
<dbReference type="RefSeq" id="WP_200232951.1">
    <property type="nucleotide sequence ID" value="NZ_JAENGP010000001.1"/>
</dbReference>
<protein>
    <submittedName>
        <fullName evidence="3">Pilus assembly protein</fullName>
    </submittedName>
</protein>
<evidence type="ECO:0000259" key="2">
    <source>
        <dbReference type="Pfam" id="PF07811"/>
    </source>
</evidence>
<evidence type="ECO:0000313" key="4">
    <source>
        <dbReference type="Proteomes" id="UP000635316"/>
    </source>
</evidence>
<evidence type="ECO:0000256" key="1">
    <source>
        <dbReference type="SAM" id="MobiDB-lite"/>
    </source>
</evidence>
<organism evidence="3 4">
    <name type="scientific">Advenella mandrilli</name>
    <dbReference type="NCBI Taxonomy" id="2800330"/>
    <lineage>
        <taxon>Bacteria</taxon>
        <taxon>Pseudomonadati</taxon>
        <taxon>Pseudomonadota</taxon>
        <taxon>Betaproteobacteria</taxon>
        <taxon>Burkholderiales</taxon>
        <taxon>Alcaligenaceae</taxon>
    </lineage>
</organism>
<evidence type="ECO:0000313" key="3">
    <source>
        <dbReference type="EMBL" id="MBK1779837.1"/>
    </source>
</evidence>
<dbReference type="InterPro" id="IPR012495">
    <property type="entry name" value="TadE-like_dom"/>
</dbReference>
<reference evidence="3 4" key="1">
    <citation type="submission" date="2020-12" db="EMBL/GenBank/DDBJ databases">
        <authorList>
            <person name="Lu T."/>
            <person name="Wang Q."/>
            <person name="Han X."/>
        </authorList>
    </citation>
    <scope>NUCLEOTIDE SEQUENCE [LARGE SCALE GENOMIC DNA]</scope>
    <source>
        <strain evidence="3 4">WQ 585</strain>
    </source>
</reference>